<reference evidence="5 6" key="1">
    <citation type="submission" date="2020-04" db="EMBL/GenBank/DDBJ databases">
        <title>Chitinophaga sp. G-6-1-13 sp. nov., isolated from soil.</title>
        <authorList>
            <person name="Dahal R.H."/>
            <person name="Chaudhary D.K."/>
        </authorList>
    </citation>
    <scope>NUCLEOTIDE SEQUENCE [LARGE SCALE GENOMIC DNA]</scope>
    <source>
        <strain evidence="5 6">G-6-1-13</strain>
    </source>
</reference>
<keyword evidence="5" id="KW-0645">Protease</keyword>
<dbReference type="Proteomes" id="UP000583266">
    <property type="component" value="Unassembled WGS sequence"/>
</dbReference>
<keyword evidence="2" id="KW-0378">Hydrolase</keyword>
<dbReference type="PANTHER" id="PTHR30237">
    <property type="entry name" value="MURAMOYLTETRAPEPTIDE CARBOXYPEPTIDASE"/>
    <property type="match status" value="1"/>
</dbReference>
<dbReference type="InterPro" id="IPR027478">
    <property type="entry name" value="LdcA_N"/>
</dbReference>
<evidence type="ECO:0000256" key="2">
    <source>
        <dbReference type="ARBA" id="ARBA00022801"/>
    </source>
</evidence>
<comment type="caution">
    <text evidence="5">The sequence shown here is derived from an EMBL/GenBank/DDBJ whole genome shotgun (WGS) entry which is preliminary data.</text>
</comment>
<dbReference type="InterPro" id="IPR040449">
    <property type="entry name" value="Peptidase_S66_N"/>
</dbReference>
<evidence type="ECO:0000259" key="3">
    <source>
        <dbReference type="Pfam" id="PF02016"/>
    </source>
</evidence>
<gene>
    <name evidence="5" type="ORF">HHL17_16625</name>
</gene>
<dbReference type="GO" id="GO:0004180">
    <property type="term" value="F:carboxypeptidase activity"/>
    <property type="evidence" value="ECO:0007669"/>
    <property type="project" value="UniProtKB-KW"/>
</dbReference>
<feature type="domain" description="LD-carboxypeptidase C-terminal" evidence="4">
    <location>
        <begin position="210"/>
        <end position="329"/>
    </location>
</feature>
<dbReference type="PANTHER" id="PTHR30237:SF4">
    <property type="entry name" value="LD-CARBOXYPEPTIDASE C-TERMINAL DOMAIN-CONTAINING PROTEIN"/>
    <property type="match status" value="1"/>
</dbReference>
<dbReference type="AlphaFoldDB" id="A0A848GPX0"/>
<proteinExistence type="inferred from homology"/>
<dbReference type="InterPro" id="IPR040921">
    <property type="entry name" value="Peptidase_S66C"/>
</dbReference>
<feature type="domain" description="LD-carboxypeptidase N-terminal" evidence="3">
    <location>
        <begin position="15"/>
        <end position="134"/>
    </location>
</feature>
<accession>A0A848GPX0</accession>
<dbReference type="EMBL" id="JABBGC010000001">
    <property type="protein sequence ID" value="NML38833.1"/>
    <property type="molecule type" value="Genomic_DNA"/>
</dbReference>
<organism evidence="5 6">
    <name type="scientific">Chitinophaga fulva</name>
    <dbReference type="NCBI Taxonomy" id="2728842"/>
    <lineage>
        <taxon>Bacteria</taxon>
        <taxon>Pseudomonadati</taxon>
        <taxon>Bacteroidota</taxon>
        <taxon>Chitinophagia</taxon>
        <taxon>Chitinophagales</taxon>
        <taxon>Chitinophagaceae</taxon>
        <taxon>Chitinophaga</taxon>
    </lineage>
</organism>
<keyword evidence="5" id="KW-0121">Carboxypeptidase</keyword>
<dbReference type="SUPFAM" id="SSF52317">
    <property type="entry name" value="Class I glutamine amidotransferase-like"/>
    <property type="match status" value="1"/>
</dbReference>
<dbReference type="CDD" id="cd07062">
    <property type="entry name" value="Peptidase_S66_mccF_like"/>
    <property type="match status" value="1"/>
</dbReference>
<dbReference type="Gene3D" id="3.40.50.10740">
    <property type="entry name" value="Class I glutamine amidotransferase-like"/>
    <property type="match status" value="1"/>
</dbReference>
<dbReference type="InterPro" id="IPR027461">
    <property type="entry name" value="Carboxypeptidase_A_C_sf"/>
</dbReference>
<evidence type="ECO:0000259" key="4">
    <source>
        <dbReference type="Pfam" id="PF17676"/>
    </source>
</evidence>
<dbReference type="SUPFAM" id="SSF141986">
    <property type="entry name" value="LD-carboxypeptidase A C-terminal domain-like"/>
    <property type="match status" value="1"/>
</dbReference>
<sequence>MNLIKPSRLAAGDKVATISLSWGGAGELPHRYRKGKEQLQQQFGLDVTETKNALKPAQWIYENPQARAEDLMEAFADKSVKAIISNIGGEDSVRILKYVDMDVIRNNPKIFLGFSDSTITHLLCLKAGLTSFYGTSLLTGFAENGGMHRYQVEDIRNTFFTATPVRRIMPNTDGWTSERLEWFDPALQDIKRKLEPNTGWKFLQGKGTVQGRLMGGCIDVLEFLKGTPYWPEDAYWQDSILFFETSEEMARPELIRYWMRSYAMLGILRKAKAILLGRPYDNQYAAEYETAILQVLREEGLTDMVVVTQMDFGHTCPTFTLPYGVLAEVNCTEKTFTLLEPGVQ</sequence>
<name>A0A848GPX0_9BACT</name>
<dbReference type="InterPro" id="IPR003507">
    <property type="entry name" value="S66_fam"/>
</dbReference>
<protein>
    <submittedName>
        <fullName evidence="5">LD-carboxypeptidase</fullName>
    </submittedName>
</protein>
<evidence type="ECO:0000256" key="1">
    <source>
        <dbReference type="ARBA" id="ARBA00010233"/>
    </source>
</evidence>
<dbReference type="RefSeq" id="WP_169225801.1">
    <property type="nucleotide sequence ID" value="NZ_JABBGC010000001.1"/>
</dbReference>
<dbReference type="PIRSF" id="PIRSF028757">
    <property type="entry name" value="LD-carboxypeptidase"/>
    <property type="match status" value="1"/>
</dbReference>
<dbReference type="Pfam" id="PF02016">
    <property type="entry name" value="Peptidase_S66"/>
    <property type="match status" value="1"/>
</dbReference>
<evidence type="ECO:0000313" key="6">
    <source>
        <dbReference type="Proteomes" id="UP000583266"/>
    </source>
</evidence>
<dbReference type="Gene3D" id="3.50.30.60">
    <property type="entry name" value="LD-carboxypeptidase A C-terminal domain-like"/>
    <property type="match status" value="1"/>
</dbReference>
<dbReference type="Pfam" id="PF17676">
    <property type="entry name" value="Peptidase_S66C"/>
    <property type="match status" value="1"/>
</dbReference>
<comment type="similarity">
    <text evidence="1">Belongs to the peptidase S66 family.</text>
</comment>
<dbReference type="InterPro" id="IPR029062">
    <property type="entry name" value="Class_I_gatase-like"/>
</dbReference>
<keyword evidence="6" id="KW-1185">Reference proteome</keyword>
<evidence type="ECO:0000313" key="5">
    <source>
        <dbReference type="EMBL" id="NML38833.1"/>
    </source>
</evidence>